<dbReference type="Pfam" id="PF13377">
    <property type="entry name" value="Peripla_BP_3"/>
    <property type="match status" value="1"/>
</dbReference>
<dbReference type="GO" id="GO:0003700">
    <property type="term" value="F:DNA-binding transcription factor activity"/>
    <property type="evidence" value="ECO:0007669"/>
    <property type="project" value="TreeGrafter"/>
</dbReference>
<protein>
    <submittedName>
        <fullName evidence="6">HTH-type transcriptional regulator DegA</fullName>
    </submittedName>
</protein>
<keyword evidence="1" id="KW-0678">Repressor</keyword>
<evidence type="ECO:0000256" key="2">
    <source>
        <dbReference type="ARBA" id="ARBA00023015"/>
    </source>
</evidence>
<dbReference type="SUPFAM" id="SSF47413">
    <property type="entry name" value="lambda repressor-like DNA-binding domains"/>
    <property type="match status" value="1"/>
</dbReference>
<dbReference type="InterPro" id="IPR028082">
    <property type="entry name" value="Peripla_BP_I"/>
</dbReference>
<dbReference type="CDD" id="cd01392">
    <property type="entry name" value="HTH_LacI"/>
    <property type="match status" value="1"/>
</dbReference>
<dbReference type="PATRIC" id="fig|104336.4.peg.1829"/>
<sequence length="334" mass="36035">MTKRPVTMSDVARDLGLSRSAVSFAFNDENQVSAETRDRVRERAAELGYRPNAGARALAGQRTDLFGLVTDIVSTPFGGDLIAGAQDWFWRHGKSLIIAGAAHIERPDARSIEMMLEHRVGGIIVATTWNRPIDLPASLDGVPVVLVHCFDPLGRYSTVLPDEENGGYSATSMLLEARRRRVAFINLPSDLVAAEGREAGYRRAMADAGIPLDPTLMVRSGPEAEDGYRVAIELLRDGDVDGLFCANDRIAMGAYEAARELGLRIPEDISIVGFDNQEIIAGSLRPGLSSVALPFREMGERGAELLMNAADGEPPSHVSVACPPIARNSVSILT</sequence>
<accession>A0A0F0KPB5</accession>
<reference evidence="6 7" key="1">
    <citation type="submission" date="2015-02" db="EMBL/GenBank/DDBJ databases">
        <title>Draft genome sequences of ten Microbacterium spp. with emphasis on heavy metal contaminated environments.</title>
        <authorList>
            <person name="Corretto E."/>
        </authorList>
    </citation>
    <scope>NUCLEOTIDE SEQUENCE [LARGE SCALE GENOMIC DNA]</scope>
    <source>
        <strain evidence="6 7">DSM 12966</strain>
    </source>
</reference>
<evidence type="ECO:0000256" key="4">
    <source>
        <dbReference type="ARBA" id="ARBA00023163"/>
    </source>
</evidence>
<dbReference type="CDD" id="cd06288">
    <property type="entry name" value="PBP1_sucrose_transcription_regulator"/>
    <property type="match status" value="1"/>
</dbReference>
<evidence type="ECO:0000313" key="7">
    <source>
        <dbReference type="Proteomes" id="UP000033572"/>
    </source>
</evidence>
<proteinExistence type="predicted"/>
<keyword evidence="7" id="KW-1185">Reference proteome</keyword>
<dbReference type="EMBL" id="JYIU01000041">
    <property type="protein sequence ID" value="KJL21106.1"/>
    <property type="molecule type" value="Genomic_DNA"/>
</dbReference>
<dbReference type="PANTHER" id="PTHR30146:SF148">
    <property type="entry name" value="HTH-TYPE TRANSCRIPTIONAL REPRESSOR PURR-RELATED"/>
    <property type="match status" value="1"/>
</dbReference>
<evidence type="ECO:0000256" key="1">
    <source>
        <dbReference type="ARBA" id="ARBA00022491"/>
    </source>
</evidence>
<dbReference type="SMART" id="SM00354">
    <property type="entry name" value="HTH_LACI"/>
    <property type="match status" value="1"/>
</dbReference>
<dbReference type="GO" id="GO:0000976">
    <property type="term" value="F:transcription cis-regulatory region binding"/>
    <property type="evidence" value="ECO:0007669"/>
    <property type="project" value="TreeGrafter"/>
</dbReference>
<feature type="domain" description="HTH lacI-type" evidence="5">
    <location>
        <begin position="6"/>
        <end position="60"/>
    </location>
</feature>
<organism evidence="6 7">
    <name type="scientific">Microbacterium foliorum</name>
    <dbReference type="NCBI Taxonomy" id="104336"/>
    <lineage>
        <taxon>Bacteria</taxon>
        <taxon>Bacillati</taxon>
        <taxon>Actinomycetota</taxon>
        <taxon>Actinomycetes</taxon>
        <taxon>Micrococcales</taxon>
        <taxon>Microbacteriaceae</taxon>
        <taxon>Microbacterium</taxon>
    </lineage>
</organism>
<keyword evidence="4" id="KW-0804">Transcription</keyword>
<dbReference type="PROSITE" id="PS50932">
    <property type="entry name" value="HTH_LACI_2"/>
    <property type="match status" value="1"/>
</dbReference>
<gene>
    <name evidence="6" type="primary">degA_5</name>
    <name evidence="6" type="ORF">RN50_01790</name>
</gene>
<evidence type="ECO:0000256" key="3">
    <source>
        <dbReference type="ARBA" id="ARBA00023125"/>
    </source>
</evidence>
<dbReference type="Pfam" id="PF00356">
    <property type="entry name" value="LacI"/>
    <property type="match status" value="1"/>
</dbReference>
<dbReference type="AlphaFoldDB" id="A0A0F0KPB5"/>
<dbReference type="Gene3D" id="3.40.50.2300">
    <property type="match status" value="2"/>
</dbReference>
<name>A0A0F0KPB5_9MICO</name>
<dbReference type="GeneID" id="94445537"/>
<dbReference type="KEGG" id="mfol:DXT68_14135"/>
<dbReference type="SUPFAM" id="SSF53822">
    <property type="entry name" value="Periplasmic binding protein-like I"/>
    <property type="match status" value="1"/>
</dbReference>
<dbReference type="InterPro" id="IPR010982">
    <property type="entry name" value="Lambda_DNA-bd_dom_sf"/>
</dbReference>
<keyword evidence="2" id="KW-0805">Transcription regulation</keyword>
<dbReference type="PANTHER" id="PTHR30146">
    <property type="entry name" value="LACI-RELATED TRANSCRIPTIONAL REPRESSOR"/>
    <property type="match status" value="1"/>
</dbReference>
<evidence type="ECO:0000259" key="5">
    <source>
        <dbReference type="PROSITE" id="PS50932"/>
    </source>
</evidence>
<dbReference type="RefSeq" id="WP_045254156.1">
    <property type="nucleotide sequence ID" value="NZ_CP031425.1"/>
</dbReference>
<keyword evidence="3" id="KW-0238">DNA-binding</keyword>
<comment type="caution">
    <text evidence="6">The sequence shown here is derived from an EMBL/GenBank/DDBJ whole genome shotgun (WGS) entry which is preliminary data.</text>
</comment>
<dbReference type="InterPro" id="IPR046335">
    <property type="entry name" value="LacI/GalR-like_sensor"/>
</dbReference>
<dbReference type="InterPro" id="IPR000843">
    <property type="entry name" value="HTH_LacI"/>
</dbReference>
<dbReference type="Proteomes" id="UP000033572">
    <property type="component" value="Unassembled WGS sequence"/>
</dbReference>
<dbReference type="Gene3D" id="1.10.260.40">
    <property type="entry name" value="lambda repressor-like DNA-binding domains"/>
    <property type="match status" value="1"/>
</dbReference>
<evidence type="ECO:0000313" key="6">
    <source>
        <dbReference type="EMBL" id="KJL21106.1"/>
    </source>
</evidence>